<accession>X1C926</accession>
<dbReference type="EMBL" id="BART01024518">
    <property type="protein sequence ID" value="GAH04586.1"/>
    <property type="molecule type" value="Genomic_DNA"/>
</dbReference>
<dbReference type="AlphaFoldDB" id="X1C926"/>
<dbReference type="SUPFAM" id="SSF52821">
    <property type="entry name" value="Rhodanese/Cell cycle control phosphatase"/>
    <property type="match status" value="1"/>
</dbReference>
<dbReference type="PROSITE" id="PS50206">
    <property type="entry name" value="RHODANESE_3"/>
    <property type="match status" value="1"/>
</dbReference>
<comment type="caution">
    <text evidence="2">The sequence shown here is derived from an EMBL/GenBank/DDBJ whole genome shotgun (WGS) entry which is preliminary data.</text>
</comment>
<dbReference type="Gene3D" id="3.40.250.10">
    <property type="entry name" value="Rhodanese-like domain"/>
    <property type="match status" value="1"/>
</dbReference>
<dbReference type="CDD" id="cd00158">
    <property type="entry name" value="RHOD"/>
    <property type="match status" value="1"/>
</dbReference>
<proteinExistence type="predicted"/>
<sequence>MDLNKKSKTFKTKTKVAIFFLVMLLPFLVFIPINSVKAETYTVIDVHTAYDMINNNTQYPDLLILDVREQSEYDESHLYNATLIPLGQIDSRISELIIEGNTISLKR</sequence>
<gene>
    <name evidence="2" type="ORF">S01H4_44253</name>
</gene>
<protein>
    <recommendedName>
        <fullName evidence="1">Rhodanese domain-containing protein</fullName>
    </recommendedName>
</protein>
<feature type="domain" description="Rhodanese" evidence="1">
    <location>
        <begin position="58"/>
        <end position="92"/>
    </location>
</feature>
<reference evidence="2" key="1">
    <citation type="journal article" date="2014" name="Front. Microbiol.">
        <title>High frequency of phylogenetically diverse reductive dehalogenase-homologous genes in deep subseafloor sedimentary metagenomes.</title>
        <authorList>
            <person name="Kawai M."/>
            <person name="Futagami T."/>
            <person name="Toyoda A."/>
            <person name="Takaki Y."/>
            <person name="Nishi S."/>
            <person name="Hori S."/>
            <person name="Arai W."/>
            <person name="Tsubouchi T."/>
            <person name="Morono Y."/>
            <person name="Uchiyama I."/>
            <person name="Ito T."/>
            <person name="Fujiyama A."/>
            <person name="Inagaki F."/>
            <person name="Takami H."/>
        </authorList>
    </citation>
    <scope>NUCLEOTIDE SEQUENCE</scope>
    <source>
        <strain evidence="2">Expedition CK06-06</strain>
    </source>
</reference>
<evidence type="ECO:0000313" key="2">
    <source>
        <dbReference type="EMBL" id="GAH04586.1"/>
    </source>
</evidence>
<organism evidence="2">
    <name type="scientific">marine sediment metagenome</name>
    <dbReference type="NCBI Taxonomy" id="412755"/>
    <lineage>
        <taxon>unclassified sequences</taxon>
        <taxon>metagenomes</taxon>
        <taxon>ecological metagenomes</taxon>
    </lineage>
</organism>
<name>X1C926_9ZZZZ</name>
<evidence type="ECO:0000259" key="1">
    <source>
        <dbReference type="PROSITE" id="PS50206"/>
    </source>
</evidence>
<dbReference type="InterPro" id="IPR001763">
    <property type="entry name" value="Rhodanese-like_dom"/>
</dbReference>
<dbReference type="InterPro" id="IPR036873">
    <property type="entry name" value="Rhodanese-like_dom_sf"/>
</dbReference>